<organism evidence="2 3">
    <name type="scientific">Dickeya aquatica</name>
    <dbReference type="NCBI Taxonomy" id="1401087"/>
    <lineage>
        <taxon>Bacteria</taxon>
        <taxon>Pseudomonadati</taxon>
        <taxon>Pseudomonadota</taxon>
        <taxon>Gammaproteobacteria</taxon>
        <taxon>Enterobacterales</taxon>
        <taxon>Pectobacteriaceae</taxon>
        <taxon>Dickeya</taxon>
    </lineage>
</organism>
<name>A0A375AA54_9GAMM</name>
<dbReference type="Proteomes" id="UP000294820">
    <property type="component" value="Chromosome 1"/>
</dbReference>
<reference evidence="2 3" key="1">
    <citation type="submission" date="2016-09" db="EMBL/GenBank/DDBJ databases">
        <authorList>
            <person name="Reverchon S."/>
            <person name="Nasser W."/>
            <person name="Leonard S."/>
            <person name="Brochier C."/>
            <person name="Duprey A."/>
        </authorList>
    </citation>
    <scope>NUCLEOTIDE SEQUENCE [LARGE SCALE GENOMIC DNA]</scope>
    <source>
        <strain evidence="2 3">174/2</strain>
    </source>
</reference>
<dbReference type="EMBL" id="LT615367">
    <property type="protein sequence ID" value="SLM62821.1"/>
    <property type="molecule type" value="Genomic_DNA"/>
</dbReference>
<protein>
    <submittedName>
        <fullName evidence="2">Baseplate assembly protein V</fullName>
    </submittedName>
</protein>
<evidence type="ECO:0000259" key="1">
    <source>
        <dbReference type="Pfam" id="PF04717"/>
    </source>
</evidence>
<dbReference type="Gene3D" id="2.40.50.230">
    <property type="entry name" value="Gp5 N-terminal domain"/>
    <property type="match status" value="1"/>
</dbReference>
<dbReference type="NCBIfam" id="TIGR01644">
    <property type="entry name" value="phage_P2_V"/>
    <property type="match status" value="1"/>
</dbReference>
<dbReference type="InterPro" id="IPR013046">
    <property type="entry name" value="GpV/Gp45"/>
</dbReference>
<dbReference type="InterPro" id="IPR037026">
    <property type="entry name" value="Vgr_OB-fold_dom_sf"/>
</dbReference>
<feature type="domain" description="Gp5/Type VI secretion system Vgr protein OB-fold" evidence="1">
    <location>
        <begin position="14"/>
        <end position="80"/>
    </location>
</feature>
<sequence>MNELQRLIQNLIRVGVVAEVDRARPGCRVKTGGLTTDWLPWLTSRAGASREWSAPSVGEQVLLLSIGGELSTAFVLPAIFSSAHPAPSDSADAQVAVFPDGARFEYEPASGRLLINGIKNMVINADAMMINSAVTINGPVTQRGGNLTSNGVVVHTHQHSGVLPGGSNTGGRCESLYGHECPHRLRDRRRRAYSSVNYRYPDHACRLATDAARLRLDAVFIGRPAV</sequence>
<accession>A0A375AA54</accession>
<dbReference type="KEGG" id="daq:DAQ1742_01891"/>
<dbReference type="Gene3D" id="6.20.150.10">
    <property type="match status" value="1"/>
</dbReference>
<dbReference type="InterPro" id="IPR006531">
    <property type="entry name" value="Gp5/Vgr_OB"/>
</dbReference>
<keyword evidence="3" id="KW-1185">Reference proteome</keyword>
<dbReference type="Pfam" id="PF04717">
    <property type="entry name" value="Phage_base_V"/>
    <property type="match status" value="1"/>
</dbReference>
<evidence type="ECO:0000313" key="3">
    <source>
        <dbReference type="Proteomes" id="UP000294820"/>
    </source>
</evidence>
<gene>
    <name evidence="2" type="ORF">DAQ1742_01891</name>
</gene>
<proteinExistence type="predicted"/>
<dbReference type="AlphaFoldDB" id="A0A375AA54"/>
<evidence type="ECO:0000313" key="2">
    <source>
        <dbReference type="EMBL" id="SLM62821.1"/>
    </source>
</evidence>